<accession>A0A290XAD8</accession>
<dbReference type="PANTHER" id="PTHR30294:SF47">
    <property type="entry name" value="INNER MEMBRANE TRANSPORT PERMEASE YHHJ"/>
    <property type="match status" value="1"/>
</dbReference>
<dbReference type="EMBL" id="CP023406">
    <property type="protein sequence ID" value="ATD66134.1"/>
    <property type="molecule type" value="Genomic_DNA"/>
</dbReference>
<evidence type="ECO:0000256" key="4">
    <source>
        <dbReference type="ARBA" id="ARBA00022475"/>
    </source>
</evidence>
<dbReference type="InterPro" id="IPR047817">
    <property type="entry name" value="ABC2_TM_bact-type"/>
</dbReference>
<feature type="transmembrane region" description="Helical" evidence="8">
    <location>
        <begin position="27"/>
        <end position="44"/>
    </location>
</feature>
<dbReference type="OrthoDB" id="9808686at2"/>
<evidence type="ECO:0000256" key="5">
    <source>
        <dbReference type="ARBA" id="ARBA00022692"/>
    </source>
</evidence>
<dbReference type="RefSeq" id="WP_096296465.1">
    <property type="nucleotide sequence ID" value="NZ_CP023406.1"/>
</dbReference>
<evidence type="ECO:0000256" key="7">
    <source>
        <dbReference type="ARBA" id="ARBA00023136"/>
    </source>
</evidence>
<dbReference type="GO" id="GO:0140359">
    <property type="term" value="F:ABC-type transporter activity"/>
    <property type="evidence" value="ECO:0007669"/>
    <property type="project" value="InterPro"/>
</dbReference>
<dbReference type="Pfam" id="PF12698">
    <property type="entry name" value="ABC2_membrane_3"/>
    <property type="match status" value="1"/>
</dbReference>
<evidence type="ECO:0000256" key="6">
    <source>
        <dbReference type="ARBA" id="ARBA00022989"/>
    </source>
</evidence>
<feature type="transmembrane region" description="Helical" evidence="8">
    <location>
        <begin position="260"/>
        <end position="285"/>
    </location>
</feature>
<feature type="domain" description="ABC transmembrane type-2" evidence="9">
    <location>
        <begin position="137"/>
        <end position="373"/>
    </location>
</feature>
<protein>
    <recommendedName>
        <fullName evidence="9">ABC transmembrane type-2 domain-containing protein</fullName>
    </recommendedName>
</protein>
<feature type="transmembrane region" description="Helical" evidence="8">
    <location>
        <begin position="291"/>
        <end position="310"/>
    </location>
</feature>
<evidence type="ECO:0000256" key="3">
    <source>
        <dbReference type="ARBA" id="ARBA00022448"/>
    </source>
</evidence>
<dbReference type="Gene3D" id="3.40.1710.10">
    <property type="entry name" value="abc type-2 transporter like domain"/>
    <property type="match status" value="1"/>
</dbReference>
<dbReference type="KEGG" id="lum:CNR27_00595"/>
<keyword evidence="7 8" id="KW-0472">Membrane</keyword>
<evidence type="ECO:0000256" key="2">
    <source>
        <dbReference type="ARBA" id="ARBA00007783"/>
    </source>
</evidence>
<keyword evidence="4" id="KW-1003">Cell membrane</keyword>
<evidence type="ECO:0000259" key="9">
    <source>
        <dbReference type="PROSITE" id="PS51012"/>
    </source>
</evidence>
<keyword evidence="11" id="KW-1185">Reference proteome</keyword>
<name>A0A290XAD8_9GAMM</name>
<sequence>MHALTRHLTNIYRLGVKELWSLWRDPMLLLLIVYTFTVSIYTAATAMPETLHNAPIAIVDEDGSPLSQRIASAFYPPQFAPPQMITLAEMDRGMDEGRYTFVLDIPPDFQRDVLAGRSPALQLNIDATRMSQAFSGNLYVQQIVTGEVDEFVQRYRGSSAPPVDLALRARFNPALEKSWFGGLMEIINNVTLLSIILTGAALIREREHGTIEHLLVMPVTPTEIMLAKVWSMGAVVLLAAALSLSFVVRGLLHVPVEGSVALFLVGAALHLFATTSMGIFLATLARSMPQFGLLLILTLVPLQLLSGGMTPRESMPRLVQDLMLAAPTTHFVELGQAILYRGAGIDVVWKQFLLLLVIGTALFLLSLARFRRTISQMA</sequence>
<dbReference type="InterPro" id="IPR013525">
    <property type="entry name" value="ABC2_TM"/>
</dbReference>
<reference evidence="11" key="1">
    <citation type="submission" date="2017-09" db="EMBL/GenBank/DDBJ databases">
        <title>Luteimonas liuhanmingii sp.nov., isolated from the intestinal contents of Tibetan Plateau Pika in Yushu, Qinghai Province, China.</title>
        <authorList>
            <person name="Gui Z."/>
        </authorList>
    </citation>
    <scope>NUCLEOTIDE SEQUENCE [LARGE SCALE GENOMIC DNA]</scope>
    <source>
        <strain evidence="11">100111</strain>
    </source>
</reference>
<keyword evidence="6 8" id="KW-1133">Transmembrane helix</keyword>
<evidence type="ECO:0000313" key="10">
    <source>
        <dbReference type="EMBL" id="ATD66134.1"/>
    </source>
</evidence>
<feature type="transmembrane region" description="Helical" evidence="8">
    <location>
        <begin position="224"/>
        <end position="248"/>
    </location>
</feature>
<keyword evidence="5 8" id="KW-0812">Transmembrane</keyword>
<dbReference type="GO" id="GO:0005886">
    <property type="term" value="C:plasma membrane"/>
    <property type="evidence" value="ECO:0007669"/>
    <property type="project" value="UniProtKB-SubCell"/>
</dbReference>
<dbReference type="PROSITE" id="PS51012">
    <property type="entry name" value="ABC_TM2"/>
    <property type="match status" value="1"/>
</dbReference>
<comment type="similarity">
    <text evidence="2">Belongs to the ABC-2 integral membrane protein family.</text>
</comment>
<organism evidence="10 11">
    <name type="scientific">Luteimonas chenhongjianii</name>
    <dbReference type="NCBI Taxonomy" id="2006110"/>
    <lineage>
        <taxon>Bacteria</taxon>
        <taxon>Pseudomonadati</taxon>
        <taxon>Pseudomonadota</taxon>
        <taxon>Gammaproteobacteria</taxon>
        <taxon>Lysobacterales</taxon>
        <taxon>Lysobacteraceae</taxon>
        <taxon>Luteimonas</taxon>
    </lineage>
</organism>
<evidence type="ECO:0000256" key="8">
    <source>
        <dbReference type="SAM" id="Phobius"/>
    </source>
</evidence>
<dbReference type="AlphaFoldDB" id="A0A290XAD8"/>
<proteinExistence type="inferred from homology"/>
<feature type="transmembrane region" description="Helical" evidence="8">
    <location>
        <begin position="352"/>
        <end position="370"/>
    </location>
</feature>
<dbReference type="InterPro" id="IPR051449">
    <property type="entry name" value="ABC-2_transporter_component"/>
</dbReference>
<comment type="subcellular location">
    <subcellularLocation>
        <location evidence="1">Cell membrane</location>
        <topology evidence="1">Multi-pass membrane protein</topology>
    </subcellularLocation>
</comment>
<dbReference type="Proteomes" id="UP000218968">
    <property type="component" value="Chromosome"/>
</dbReference>
<dbReference type="PANTHER" id="PTHR30294">
    <property type="entry name" value="MEMBRANE COMPONENT OF ABC TRANSPORTER YHHJ-RELATED"/>
    <property type="match status" value="1"/>
</dbReference>
<gene>
    <name evidence="10" type="ORF">CNR27_00595</name>
</gene>
<feature type="transmembrane region" description="Helical" evidence="8">
    <location>
        <begin position="186"/>
        <end position="204"/>
    </location>
</feature>
<evidence type="ECO:0000313" key="11">
    <source>
        <dbReference type="Proteomes" id="UP000218968"/>
    </source>
</evidence>
<keyword evidence="3" id="KW-0813">Transport</keyword>
<evidence type="ECO:0000256" key="1">
    <source>
        <dbReference type="ARBA" id="ARBA00004651"/>
    </source>
</evidence>